<dbReference type="InterPro" id="IPR050565">
    <property type="entry name" value="LYPA1-2/EST-like"/>
</dbReference>
<comment type="caution">
    <text evidence="3">The sequence shown here is derived from an EMBL/GenBank/DDBJ whole genome shotgun (WGS) entry which is preliminary data.</text>
</comment>
<dbReference type="RefSeq" id="XP_024708781.1">
    <property type="nucleotide sequence ID" value="XM_024853027.1"/>
</dbReference>
<dbReference type="PANTHER" id="PTHR10655:SF63">
    <property type="entry name" value="PHOSPHOLIPASE_CARBOXYLESTERASE_THIOESTERASE DOMAIN-CONTAINING PROTEIN"/>
    <property type="match status" value="1"/>
</dbReference>
<dbReference type="PANTHER" id="PTHR10655">
    <property type="entry name" value="LYSOPHOSPHOLIPASE-RELATED"/>
    <property type="match status" value="1"/>
</dbReference>
<dbReference type="GO" id="GO:0005737">
    <property type="term" value="C:cytoplasm"/>
    <property type="evidence" value="ECO:0007669"/>
    <property type="project" value="TreeGrafter"/>
</dbReference>
<reference evidence="3 4" key="1">
    <citation type="submission" date="2016-12" db="EMBL/GenBank/DDBJ databases">
        <title>The genomes of Aspergillus section Nigri reveals drivers in fungal speciation.</title>
        <authorList>
            <consortium name="DOE Joint Genome Institute"/>
            <person name="Vesth T.C."/>
            <person name="Nybo J."/>
            <person name="Theobald S."/>
            <person name="Brandl J."/>
            <person name="Frisvad J.C."/>
            <person name="Nielsen K.F."/>
            <person name="Lyhne E.K."/>
            <person name="Kogle M.E."/>
            <person name="Kuo A."/>
            <person name="Riley R."/>
            <person name="Clum A."/>
            <person name="Nolan M."/>
            <person name="Lipzen A."/>
            <person name="Salamov A."/>
            <person name="Henrissat B."/>
            <person name="Wiebenga A."/>
            <person name="De Vries R.P."/>
            <person name="Grigoriev I.V."/>
            <person name="Mortensen U.H."/>
            <person name="Andersen M.R."/>
            <person name="Baker S.E."/>
        </authorList>
    </citation>
    <scope>NUCLEOTIDE SEQUENCE [LARGE SCALE GENOMIC DNA]</scope>
    <source>
        <strain evidence="3 4">IBT 23096</strain>
    </source>
</reference>
<evidence type="ECO:0000259" key="2">
    <source>
        <dbReference type="Pfam" id="PF02230"/>
    </source>
</evidence>
<dbReference type="Gene3D" id="3.40.50.1820">
    <property type="entry name" value="alpha/beta hydrolase"/>
    <property type="match status" value="1"/>
</dbReference>
<dbReference type="Pfam" id="PF02230">
    <property type="entry name" value="Abhydrolase_2"/>
    <property type="match status" value="1"/>
</dbReference>
<organism evidence="3 4">
    <name type="scientific">Aspergillus steynii IBT 23096</name>
    <dbReference type="NCBI Taxonomy" id="1392250"/>
    <lineage>
        <taxon>Eukaryota</taxon>
        <taxon>Fungi</taxon>
        <taxon>Dikarya</taxon>
        <taxon>Ascomycota</taxon>
        <taxon>Pezizomycotina</taxon>
        <taxon>Eurotiomycetes</taxon>
        <taxon>Eurotiomycetidae</taxon>
        <taxon>Eurotiales</taxon>
        <taxon>Aspergillaceae</taxon>
        <taxon>Aspergillus</taxon>
        <taxon>Aspergillus subgen. Circumdati</taxon>
    </lineage>
</organism>
<keyword evidence="4" id="KW-1185">Reference proteome</keyword>
<dbReference type="GO" id="GO:0052689">
    <property type="term" value="F:carboxylic ester hydrolase activity"/>
    <property type="evidence" value="ECO:0007669"/>
    <property type="project" value="TreeGrafter"/>
</dbReference>
<dbReference type="SUPFAM" id="SSF53474">
    <property type="entry name" value="alpha/beta-Hydrolases"/>
    <property type="match status" value="1"/>
</dbReference>
<dbReference type="Proteomes" id="UP000234275">
    <property type="component" value="Unassembled WGS sequence"/>
</dbReference>
<proteinExistence type="inferred from homology"/>
<sequence length="293" mass="32661">MNFPEPHIQPPQGSHTHTAILLHGRGSDGSEFAEDFFSSTTSNSQNLADCLPTWRWVFPTSRERWDSRFQEDMCAWFEAYSLTDIQELQELQIEGLRESVSYILTLLESEIELLDGKISHLYLGGISQGMATALWTLICADGRLPGQLGGFLGFCGWLPFAHQLEDLLLPSNEAKSLIPHPKGARIQSLVSHLFADTIGKPEVPQGDESGDTTLLSIPVFLSHGTDDAWVPVQLGRQAGRILRQISVDVEWHEFEGAEGDGHWIKEPEGFDQIVGFVERATQRIGKDPAKVRE</sequence>
<evidence type="ECO:0000256" key="1">
    <source>
        <dbReference type="ARBA" id="ARBA00006499"/>
    </source>
</evidence>
<dbReference type="InterPro" id="IPR003140">
    <property type="entry name" value="PLipase/COase/thioEstase"/>
</dbReference>
<name>A0A2I2GKV9_9EURO</name>
<gene>
    <name evidence="3" type="ORF">P170DRAFT_473339</name>
</gene>
<protein>
    <submittedName>
        <fullName evidence="3">Alpha/beta-hydrolase</fullName>
    </submittedName>
</protein>
<dbReference type="OrthoDB" id="2418081at2759"/>
<dbReference type="VEuPathDB" id="FungiDB:P170DRAFT_473339"/>
<dbReference type="InterPro" id="IPR029058">
    <property type="entry name" value="AB_hydrolase_fold"/>
</dbReference>
<evidence type="ECO:0000313" key="4">
    <source>
        <dbReference type="Proteomes" id="UP000234275"/>
    </source>
</evidence>
<keyword evidence="3" id="KW-0378">Hydrolase</keyword>
<evidence type="ECO:0000313" key="3">
    <source>
        <dbReference type="EMBL" id="PLB53479.1"/>
    </source>
</evidence>
<accession>A0A2I2GKV9</accession>
<dbReference type="EMBL" id="MSFO01000002">
    <property type="protein sequence ID" value="PLB53479.1"/>
    <property type="molecule type" value="Genomic_DNA"/>
</dbReference>
<dbReference type="STRING" id="1392250.A0A2I2GKV9"/>
<comment type="similarity">
    <text evidence="1">Belongs to the AB hydrolase superfamily. AB hydrolase 2 family.</text>
</comment>
<dbReference type="GO" id="GO:0008474">
    <property type="term" value="F:palmitoyl-(protein) hydrolase activity"/>
    <property type="evidence" value="ECO:0007669"/>
    <property type="project" value="TreeGrafter"/>
</dbReference>
<dbReference type="GeneID" id="36560725"/>
<dbReference type="AlphaFoldDB" id="A0A2I2GKV9"/>
<feature type="domain" description="Phospholipase/carboxylesterase/thioesterase" evidence="2">
    <location>
        <begin position="6"/>
        <end position="166"/>
    </location>
</feature>